<dbReference type="VEuPathDB" id="FungiDB:FOIG_04549"/>
<accession>A0A2H3TU91</accession>
<evidence type="ECO:0000313" key="2">
    <source>
        <dbReference type="EMBL" id="SCO89301.1"/>
    </source>
</evidence>
<dbReference type="VEuPathDB" id="FungiDB:FOXG_13776"/>
<dbReference type="VEuPathDB" id="FungiDB:FOC1_g10005104"/>
<dbReference type="AlphaFoldDB" id="A0A2H3TU91"/>
<feature type="transmembrane region" description="Helical" evidence="1">
    <location>
        <begin position="485"/>
        <end position="503"/>
    </location>
</feature>
<keyword evidence="1" id="KW-0472">Membrane</keyword>
<dbReference type="PANTHER" id="PTHR35043">
    <property type="entry name" value="TRANSCRIPTION FACTOR DOMAIN-CONTAINING PROTEIN"/>
    <property type="match status" value="1"/>
</dbReference>
<feature type="transmembrane region" description="Helical" evidence="1">
    <location>
        <begin position="523"/>
        <end position="548"/>
    </location>
</feature>
<organism evidence="2 3">
    <name type="scientific">Fusarium oxysporum</name>
    <name type="common">Fusarium vascular wilt</name>
    <dbReference type="NCBI Taxonomy" id="5507"/>
    <lineage>
        <taxon>Eukaryota</taxon>
        <taxon>Fungi</taxon>
        <taxon>Dikarya</taxon>
        <taxon>Ascomycota</taxon>
        <taxon>Pezizomycotina</taxon>
        <taxon>Sordariomycetes</taxon>
        <taxon>Hypocreomycetidae</taxon>
        <taxon>Hypocreales</taxon>
        <taxon>Nectriaceae</taxon>
        <taxon>Fusarium</taxon>
        <taxon>Fusarium oxysporum species complex</taxon>
    </lineage>
</organism>
<name>A0A2H3TU91_FUSOX</name>
<evidence type="ECO:0000256" key="1">
    <source>
        <dbReference type="SAM" id="Phobius"/>
    </source>
</evidence>
<dbReference type="OrthoDB" id="3061561at2759"/>
<dbReference type="VEuPathDB" id="FungiDB:FOMG_10172"/>
<feature type="transmembrane region" description="Helical" evidence="1">
    <location>
        <begin position="574"/>
        <end position="594"/>
    </location>
</feature>
<proteinExistence type="predicted"/>
<protein>
    <submittedName>
        <fullName evidence="2">Uncharacterized protein</fullName>
    </submittedName>
</protein>
<keyword evidence="1" id="KW-1133">Transmembrane helix</keyword>
<gene>
    <name evidence="2" type="ORF">FRV6_13429</name>
</gene>
<sequence>MGDLNSSTFIQPWNVSIVDYNGTDHLWSKLAPSWVGTPNVRGTFDILESCIFTLIACVFTALHLDVIPNPKWQRLLFEKAKWVLLTIVIPEVSILTATNQLFDAWILKSGLKKIQIRQKLTKSSPEADFEINLKYAYFIIMGGLRFDVNDILSIPDIDPTAEKFFKDPKNGRKTVREGPPAILSLAKNGHWIKIQENQIDDKSKANIFQKALVLIQVLWMIMQCAWRFAYGFPLTLLEVHTMLHVSFAVVQYCFWIKKPLDVQEAIVVHPHGFEAELAIMLQKQFYSRMSYRLALFTSQQTPEQPPPLGPFGRQMRWIDQAAPAQMKVGDILTSGLALYRTDVADGCFPLENIWGATTVVKHKISSKTTSPDFSFGLTTEFLRRWDAILSKFPDEQRENLAETSRQYQVWRSDVEAGIPDLPEREKRILLLMRLDEFRHELLLDRDREFWEGRSIFSLDIAPHFETQGFRETYGPIWKFWRYGKASLLAAIYSICYGGFHFAPTFLFKFPSYIEELLWKLSCLFIAGALPLYFTISGLIWLSIWCLFLNESYVLVFPQHTPESLKRIIRKLAKFYCIYLLSVLGIVYVLSRAFIVAEIFASLRYCPVGVFITFQWLQLFPHF</sequence>
<keyword evidence="1" id="KW-0812">Transmembrane</keyword>
<dbReference type="VEuPathDB" id="FungiDB:FOZG_16172"/>
<dbReference type="PANTHER" id="PTHR35043:SF7">
    <property type="entry name" value="TRANSCRIPTION FACTOR DOMAIN-CONTAINING PROTEIN"/>
    <property type="match status" value="1"/>
</dbReference>
<reference evidence="3" key="1">
    <citation type="submission" date="2016-09" db="EMBL/GenBank/DDBJ databases">
        <authorList>
            <person name="Guldener U."/>
        </authorList>
    </citation>
    <scope>NUCLEOTIDE SEQUENCE [LARGE SCALE GENOMIC DNA]</scope>
    <source>
        <strain evidence="3">V64-1</strain>
    </source>
</reference>
<evidence type="ECO:0000313" key="3">
    <source>
        <dbReference type="Proteomes" id="UP000219369"/>
    </source>
</evidence>
<dbReference type="Proteomes" id="UP000219369">
    <property type="component" value="Unassembled WGS sequence"/>
</dbReference>
<dbReference type="EMBL" id="FMJY01000008">
    <property type="protein sequence ID" value="SCO89301.1"/>
    <property type="molecule type" value="Genomic_DNA"/>
</dbReference>
<dbReference type="VEuPathDB" id="FungiDB:FOC4_g10006175"/>
<feature type="transmembrane region" description="Helical" evidence="1">
    <location>
        <begin position="236"/>
        <end position="255"/>
    </location>
</feature>